<dbReference type="RefSeq" id="WP_065254308.1">
    <property type="nucleotide sequence ID" value="NZ_MAPZ01000010.1"/>
</dbReference>
<dbReference type="AlphaFoldDB" id="A0A1B8RT39"/>
<reference evidence="2 3" key="1">
    <citation type="submission" date="2016-06" db="EMBL/GenBank/DDBJ databases">
        <authorList>
            <person name="Kjaerup R.B."/>
            <person name="Dalgaard T.S."/>
            <person name="Juul-Madsen H.R."/>
        </authorList>
    </citation>
    <scope>NUCLEOTIDE SEQUENCE [LARGE SCALE GENOMIC DNA]</scope>
    <source>
        <strain evidence="2 3">373-A1</strain>
    </source>
</reference>
<feature type="transmembrane region" description="Helical" evidence="1">
    <location>
        <begin position="31"/>
        <end position="49"/>
    </location>
</feature>
<feature type="transmembrane region" description="Helical" evidence="1">
    <location>
        <begin position="7"/>
        <end position="25"/>
    </location>
</feature>
<name>A0A1B8RT39_9CLOT</name>
<evidence type="ECO:0000313" key="3">
    <source>
        <dbReference type="Proteomes" id="UP000092714"/>
    </source>
</evidence>
<protein>
    <submittedName>
        <fullName evidence="2">Uncharacterized protein</fullName>
    </submittedName>
</protein>
<dbReference type="Proteomes" id="UP000092714">
    <property type="component" value="Unassembled WGS sequence"/>
</dbReference>
<keyword evidence="1" id="KW-0472">Membrane</keyword>
<keyword evidence="1" id="KW-1133">Transmembrane helix</keyword>
<accession>A0A1B8RT39</accession>
<sequence>MNKIYKLIIYILLGLAISITLYSIYLVNIEFILRGFIHIIFLTSLLLLDKLDGKNRKIVEITFGISSMIIIISDFYKIFL</sequence>
<proteinExistence type="predicted"/>
<evidence type="ECO:0000256" key="1">
    <source>
        <dbReference type="SAM" id="Phobius"/>
    </source>
</evidence>
<organism evidence="2 3">
    <name type="scientific">Clostridium paraputrificum</name>
    <dbReference type="NCBI Taxonomy" id="29363"/>
    <lineage>
        <taxon>Bacteria</taxon>
        <taxon>Bacillati</taxon>
        <taxon>Bacillota</taxon>
        <taxon>Clostridia</taxon>
        <taxon>Eubacteriales</taxon>
        <taxon>Clostridiaceae</taxon>
        <taxon>Clostridium</taxon>
    </lineage>
</organism>
<gene>
    <name evidence="2" type="ORF">CP373A1_02940</name>
</gene>
<comment type="caution">
    <text evidence="2">The sequence shown here is derived from an EMBL/GenBank/DDBJ whole genome shotgun (WGS) entry which is preliminary data.</text>
</comment>
<keyword evidence="3" id="KW-1185">Reference proteome</keyword>
<keyword evidence="1" id="KW-0812">Transmembrane</keyword>
<dbReference type="EMBL" id="MAPZ01000010">
    <property type="protein sequence ID" value="OBY11894.1"/>
    <property type="molecule type" value="Genomic_DNA"/>
</dbReference>
<evidence type="ECO:0000313" key="2">
    <source>
        <dbReference type="EMBL" id="OBY11894.1"/>
    </source>
</evidence>